<evidence type="ECO:0000313" key="4">
    <source>
        <dbReference type="Proteomes" id="UP000001366"/>
    </source>
</evidence>
<dbReference type="CDD" id="cd00293">
    <property type="entry name" value="USP-like"/>
    <property type="match status" value="2"/>
</dbReference>
<comment type="similarity">
    <text evidence="1">Belongs to the universal stress protein A family.</text>
</comment>
<protein>
    <submittedName>
        <fullName evidence="3">Universal stress protein family protein</fullName>
    </submittedName>
</protein>
<dbReference type="HOGENOM" id="CLU_049301_2_1_0"/>
<dbReference type="PANTHER" id="PTHR46268:SF6">
    <property type="entry name" value="UNIVERSAL STRESS PROTEIN UP12"/>
    <property type="match status" value="1"/>
</dbReference>
<keyword evidence="4" id="KW-1185">Reference proteome</keyword>
<dbReference type="Gene3D" id="3.40.50.620">
    <property type="entry name" value="HUPs"/>
    <property type="match status" value="2"/>
</dbReference>
<dbReference type="InterPro" id="IPR014729">
    <property type="entry name" value="Rossmann-like_a/b/a_fold"/>
</dbReference>
<dbReference type="Pfam" id="PF00582">
    <property type="entry name" value="Usp"/>
    <property type="match status" value="2"/>
</dbReference>
<dbReference type="EMBL" id="CP001230">
    <property type="protein sequence ID" value="ACO03926.1"/>
    <property type="molecule type" value="Genomic_DNA"/>
</dbReference>
<dbReference type="RefSeq" id="WP_012676165.1">
    <property type="nucleotide sequence ID" value="NC_012440.1"/>
</dbReference>
<feature type="domain" description="UspA" evidence="2">
    <location>
        <begin position="160"/>
        <end position="293"/>
    </location>
</feature>
<dbReference type="InterPro" id="IPR006016">
    <property type="entry name" value="UspA"/>
</dbReference>
<dbReference type="OrthoDB" id="11973at2"/>
<gene>
    <name evidence="3" type="ordered locus">PERMA_0504</name>
</gene>
<dbReference type="PaxDb" id="123214-PERMA_0504"/>
<dbReference type="STRING" id="123214.PERMA_0504"/>
<accession>C0QUC9</accession>
<proteinExistence type="inferred from homology"/>
<dbReference type="PRINTS" id="PR01438">
    <property type="entry name" value="UNVRSLSTRESS"/>
</dbReference>
<evidence type="ECO:0000313" key="3">
    <source>
        <dbReference type="EMBL" id="ACO03926.1"/>
    </source>
</evidence>
<organism evidence="3 4">
    <name type="scientific">Persephonella marina (strain DSM 14350 / EX-H1)</name>
    <dbReference type="NCBI Taxonomy" id="123214"/>
    <lineage>
        <taxon>Bacteria</taxon>
        <taxon>Pseudomonadati</taxon>
        <taxon>Aquificota</taxon>
        <taxon>Aquificia</taxon>
        <taxon>Aquificales</taxon>
        <taxon>Hydrogenothermaceae</taxon>
        <taxon>Persephonella</taxon>
    </lineage>
</organism>
<sequence length="295" mass="33397">MPFKKILVGIDFSEISDSIFDSALFLGKLYNADIHLIHVIEPISPLFQEEGFEPLIQTEEFQVVFEVESILKEEAKEKLERYILKGKAEGLNITSSVEIGNIAETILEISDEKEFDLIAIGSHKKGLLERVLLGSVAEKIVNKSKISTLVVKGASLTEINKILCGYDFLPNSIEALEVVKEIAKITKSEVYIVHADSDEWFAHLRHIYEKVFEKKLRLLEKIKEEISSELSVPVDIKIEKGKPEDVLLKSVEQIKPDLVVVGKRKGKDIKRFFLGTTAMRMVENSPVPVLIVRRR</sequence>
<reference evidence="3 4" key="1">
    <citation type="journal article" date="2009" name="J. Bacteriol.">
        <title>Complete and draft genome sequences of six members of the Aquificales.</title>
        <authorList>
            <person name="Reysenbach A.L."/>
            <person name="Hamamura N."/>
            <person name="Podar M."/>
            <person name="Griffiths E."/>
            <person name="Ferreira S."/>
            <person name="Hochstein R."/>
            <person name="Heidelberg J."/>
            <person name="Johnson J."/>
            <person name="Mead D."/>
            <person name="Pohorille A."/>
            <person name="Sarmiento M."/>
            <person name="Schweighofer K."/>
            <person name="Seshadri R."/>
            <person name="Voytek M.A."/>
        </authorList>
    </citation>
    <scope>NUCLEOTIDE SEQUENCE [LARGE SCALE GENOMIC DNA]</scope>
    <source>
        <strain evidence="4">DSM 14350 / EX-H1</strain>
    </source>
</reference>
<name>C0QUC9_PERMH</name>
<dbReference type="SUPFAM" id="SSF52402">
    <property type="entry name" value="Adenine nucleotide alpha hydrolases-like"/>
    <property type="match status" value="2"/>
</dbReference>
<evidence type="ECO:0000256" key="1">
    <source>
        <dbReference type="ARBA" id="ARBA00008791"/>
    </source>
</evidence>
<dbReference type="AlphaFoldDB" id="C0QUC9"/>
<dbReference type="KEGG" id="pmx:PERMA_0504"/>
<dbReference type="eggNOG" id="COG0589">
    <property type="taxonomic scope" value="Bacteria"/>
</dbReference>
<evidence type="ECO:0000259" key="2">
    <source>
        <dbReference type="Pfam" id="PF00582"/>
    </source>
</evidence>
<dbReference type="PANTHER" id="PTHR46268">
    <property type="entry name" value="STRESS RESPONSE PROTEIN NHAX"/>
    <property type="match status" value="1"/>
</dbReference>
<dbReference type="Proteomes" id="UP000001366">
    <property type="component" value="Chromosome"/>
</dbReference>
<dbReference type="InterPro" id="IPR006015">
    <property type="entry name" value="Universal_stress_UspA"/>
</dbReference>
<feature type="domain" description="UspA" evidence="2">
    <location>
        <begin position="3"/>
        <end position="152"/>
    </location>
</feature>